<keyword evidence="2 5" id="KW-0812">Transmembrane</keyword>
<evidence type="ECO:0000259" key="6">
    <source>
        <dbReference type="PROSITE" id="PS50850"/>
    </source>
</evidence>
<dbReference type="InterPro" id="IPR036259">
    <property type="entry name" value="MFS_trans_sf"/>
</dbReference>
<keyword evidence="4 5" id="KW-0472">Membrane</keyword>
<feature type="transmembrane region" description="Helical" evidence="5">
    <location>
        <begin position="444"/>
        <end position="467"/>
    </location>
</feature>
<dbReference type="PROSITE" id="PS50850">
    <property type="entry name" value="MFS"/>
    <property type="match status" value="1"/>
</dbReference>
<feature type="transmembrane region" description="Helical" evidence="5">
    <location>
        <begin position="507"/>
        <end position="525"/>
    </location>
</feature>
<dbReference type="GO" id="GO:0022857">
    <property type="term" value="F:transmembrane transporter activity"/>
    <property type="evidence" value="ECO:0007669"/>
    <property type="project" value="InterPro"/>
</dbReference>
<feature type="domain" description="Major facilitator superfamily (MFS) profile" evidence="6">
    <location>
        <begin position="119"/>
        <end position="532"/>
    </location>
</feature>
<feature type="transmembrane region" description="Helical" evidence="5">
    <location>
        <begin position="357"/>
        <end position="378"/>
    </location>
</feature>
<feature type="transmembrane region" description="Helical" evidence="5">
    <location>
        <begin position="418"/>
        <end position="438"/>
    </location>
</feature>
<dbReference type="AlphaFoldDB" id="A0A6J1WG69"/>
<dbReference type="InterPro" id="IPR005828">
    <property type="entry name" value="MFS_sugar_transport-like"/>
</dbReference>
<evidence type="ECO:0000256" key="1">
    <source>
        <dbReference type="ARBA" id="ARBA00004141"/>
    </source>
</evidence>
<evidence type="ECO:0000313" key="8">
    <source>
        <dbReference type="RefSeq" id="XP_026752930.2"/>
    </source>
</evidence>
<feature type="transmembrane region" description="Helical" evidence="5">
    <location>
        <begin position="272"/>
        <end position="290"/>
    </location>
</feature>
<comment type="subcellular location">
    <subcellularLocation>
        <location evidence="1">Membrane</location>
        <topology evidence="1">Multi-pass membrane protein</topology>
    </subcellularLocation>
</comment>
<proteinExistence type="predicted"/>
<keyword evidence="7" id="KW-1185">Reference proteome</keyword>
<organism evidence="7 8">
    <name type="scientific">Galleria mellonella</name>
    <name type="common">Greater wax moth</name>
    <dbReference type="NCBI Taxonomy" id="7137"/>
    <lineage>
        <taxon>Eukaryota</taxon>
        <taxon>Metazoa</taxon>
        <taxon>Ecdysozoa</taxon>
        <taxon>Arthropoda</taxon>
        <taxon>Hexapoda</taxon>
        <taxon>Insecta</taxon>
        <taxon>Pterygota</taxon>
        <taxon>Neoptera</taxon>
        <taxon>Endopterygota</taxon>
        <taxon>Lepidoptera</taxon>
        <taxon>Glossata</taxon>
        <taxon>Ditrysia</taxon>
        <taxon>Pyraloidea</taxon>
        <taxon>Pyralidae</taxon>
        <taxon>Galleriinae</taxon>
        <taxon>Galleria</taxon>
    </lineage>
</organism>
<dbReference type="Gene3D" id="1.20.1250.20">
    <property type="entry name" value="MFS general substrate transporter like domains"/>
    <property type="match status" value="1"/>
</dbReference>
<dbReference type="KEGG" id="gmw:113513146"/>
<sequence length="552" mass="61975">MVSGNIKIDDPSPNEDRNEGVDLDQILTDEIGQFGRYQVLTLLLMVAPVVFTAFSSGEYIFTTARIPTRCRIPQCDGEVPNPEFRPEWVLNAIPGSSKSSFEGCSRYEDSNNLAPSNETCPPWWFNTTTVDCDEYVYENSLTIVYDFDLGCNEWRRSLVGSISSFGKLIGIPLAGFISDGWGRRMSLVISIINIAWIGVSRSFVNKYEWFVALEVLEAATGAGAYSACYILVMELVGPKYRVVTGATMSSLFALGQVTLGLTAWAVQQWRSLLLVLYLPQFLIISYYWILPESIRWLINKGRHDEAEIILEKASTINKRQLSEKSIKILRATAGTQNDKYETKEPWLPILVIRSRAILLRCIVLPILWIIMTLIYYGLSINSLNLTGNQYLNYVFVTAIEIPGYWTAILLLDRIGRKSMLICGYWLCSACQFAVVFMPDGMENLSLVVYLIGKYSIAIVMSSIYVYTAELFPTKYRHRLFAFPATVGRLGTIIAPLTPSLASEIWESLPSVMFGSFALLAGILVFTTPETLGTKLPDTMEEAEQIESRKIQA</sequence>
<evidence type="ECO:0000256" key="4">
    <source>
        <dbReference type="ARBA" id="ARBA00023136"/>
    </source>
</evidence>
<dbReference type="InParanoid" id="A0A6J1WG69"/>
<evidence type="ECO:0000256" key="2">
    <source>
        <dbReference type="ARBA" id="ARBA00022692"/>
    </source>
</evidence>
<evidence type="ECO:0000256" key="3">
    <source>
        <dbReference type="ARBA" id="ARBA00022989"/>
    </source>
</evidence>
<dbReference type="InterPro" id="IPR020846">
    <property type="entry name" value="MFS_dom"/>
</dbReference>
<dbReference type="Pfam" id="PF00083">
    <property type="entry name" value="Sugar_tr"/>
    <property type="match status" value="1"/>
</dbReference>
<dbReference type="SUPFAM" id="SSF103473">
    <property type="entry name" value="MFS general substrate transporter"/>
    <property type="match status" value="1"/>
</dbReference>
<dbReference type="PROSITE" id="PS00216">
    <property type="entry name" value="SUGAR_TRANSPORT_1"/>
    <property type="match status" value="2"/>
</dbReference>
<dbReference type="Proteomes" id="UP001652740">
    <property type="component" value="Unplaced"/>
</dbReference>
<dbReference type="GeneID" id="113513146"/>
<feature type="transmembrane region" description="Helical" evidence="5">
    <location>
        <begin position="37"/>
        <end position="61"/>
    </location>
</feature>
<feature type="transmembrane region" description="Helical" evidence="5">
    <location>
        <begin position="479"/>
        <end position="501"/>
    </location>
</feature>
<reference evidence="8" key="1">
    <citation type="submission" date="2025-08" db="UniProtKB">
        <authorList>
            <consortium name="RefSeq"/>
        </authorList>
    </citation>
    <scope>IDENTIFICATION</scope>
    <source>
        <tissue evidence="8">Whole larvae</tissue>
    </source>
</reference>
<dbReference type="FunCoup" id="A0A6J1WG69">
    <property type="interactions" value="5"/>
</dbReference>
<feature type="transmembrane region" description="Helical" evidence="5">
    <location>
        <begin position="390"/>
        <end position="411"/>
    </location>
</feature>
<protein>
    <submittedName>
        <fullName evidence="8">Organic cation transporter protein-like</fullName>
    </submittedName>
</protein>
<accession>A0A6J1WG69</accession>
<dbReference type="GO" id="GO:0016020">
    <property type="term" value="C:membrane"/>
    <property type="evidence" value="ECO:0007669"/>
    <property type="project" value="UniProtKB-SubCell"/>
</dbReference>
<name>A0A6J1WG69_GALME</name>
<feature type="transmembrane region" description="Helical" evidence="5">
    <location>
        <begin position="209"/>
        <end position="232"/>
    </location>
</feature>
<gene>
    <name evidence="8" type="primary">LOC113513146</name>
</gene>
<dbReference type="RefSeq" id="XP_026752930.2">
    <property type="nucleotide sequence ID" value="XM_026897129.3"/>
</dbReference>
<evidence type="ECO:0000313" key="7">
    <source>
        <dbReference type="Proteomes" id="UP001652740"/>
    </source>
</evidence>
<keyword evidence="3 5" id="KW-1133">Transmembrane helix</keyword>
<evidence type="ECO:0000256" key="5">
    <source>
        <dbReference type="SAM" id="Phobius"/>
    </source>
</evidence>
<feature type="transmembrane region" description="Helical" evidence="5">
    <location>
        <begin position="244"/>
        <end position="266"/>
    </location>
</feature>
<feature type="transmembrane region" description="Helical" evidence="5">
    <location>
        <begin position="185"/>
        <end position="203"/>
    </location>
</feature>
<dbReference type="InterPro" id="IPR005829">
    <property type="entry name" value="Sugar_transporter_CS"/>
</dbReference>
<dbReference type="PANTHER" id="PTHR24064">
    <property type="entry name" value="SOLUTE CARRIER FAMILY 22 MEMBER"/>
    <property type="match status" value="1"/>
</dbReference>